<sequence>MGGWHIGCSYRYSLCREEIEGRTPSASPSTSEKTKDTFTGKSESLEILSKSSGMGTSGERSRSTASTAIPSKTEPKAAPKTPERSKKSPSSLVSPVVALKTASTTTSKSPAKVSSARAQIVPSPKPEGKSIPKPAKPTNLKRTSGRKKPKRDSSKRKGKL</sequence>
<feature type="compositionally biased region" description="Low complexity" evidence="1">
    <location>
        <begin position="88"/>
        <end position="116"/>
    </location>
</feature>
<gene>
    <name evidence="2" type="ORF">KIN20_036192</name>
</gene>
<dbReference type="AlphaFoldDB" id="A0AAD5RCM6"/>
<feature type="region of interest" description="Disordered" evidence="1">
    <location>
        <begin position="20"/>
        <end position="160"/>
    </location>
</feature>
<feature type="compositionally biased region" description="Basic residues" evidence="1">
    <location>
        <begin position="143"/>
        <end position="160"/>
    </location>
</feature>
<dbReference type="Proteomes" id="UP001196413">
    <property type="component" value="Unassembled WGS sequence"/>
</dbReference>
<protein>
    <submittedName>
        <fullName evidence="2">Uncharacterized protein</fullName>
    </submittedName>
</protein>
<evidence type="ECO:0000313" key="2">
    <source>
        <dbReference type="EMBL" id="KAJ1373710.1"/>
    </source>
</evidence>
<proteinExistence type="predicted"/>
<comment type="caution">
    <text evidence="2">The sequence shown here is derived from an EMBL/GenBank/DDBJ whole genome shotgun (WGS) entry which is preliminary data.</text>
</comment>
<keyword evidence="3" id="KW-1185">Reference proteome</keyword>
<feature type="compositionally biased region" description="Basic and acidic residues" evidence="1">
    <location>
        <begin position="73"/>
        <end position="86"/>
    </location>
</feature>
<feature type="compositionally biased region" description="Low complexity" evidence="1">
    <location>
        <begin position="40"/>
        <end position="53"/>
    </location>
</feature>
<name>A0AAD5RCM6_PARTN</name>
<reference evidence="2" key="1">
    <citation type="submission" date="2021-06" db="EMBL/GenBank/DDBJ databases">
        <title>Parelaphostrongylus tenuis whole genome reference sequence.</title>
        <authorList>
            <person name="Garwood T.J."/>
            <person name="Larsen P.A."/>
            <person name="Fountain-Jones N.M."/>
            <person name="Garbe J.R."/>
            <person name="Macchietto M.G."/>
            <person name="Kania S.A."/>
            <person name="Gerhold R.W."/>
            <person name="Richards J.E."/>
            <person name="Wolf T.M."/>
        </authorList>
    </citation>
    <scope>NUCLEOTIDE SEQUENCE</scope>
    <source>
        <strain evidence="2">MNPRO001-30</strain>
        <tissue evidence="2">Meninges</tissue>
    </source>
</reference>
<evidence type="ECO:0000256" key="1">
    <source>
        <dbReference type="SAM" id="MobiDB-lite"/>
    </source>
</evidence>
<dbReference type="EMBL" id="JAHQIW010007340">
    <property type="protein sequence ID" value="KAJ1373710.1"/>
    <property type="molecule type" value="Genomic_DNA"/>
</dbReference>
<organism evidence="2 3">
    <name type="scientific">Parelaphostrongylus tenuis</name>
    <name type="common">Meningeal worm</name>
    <dbReference type="NCBI Taxonomy" id="148309"/>
    <lineage>
        <taxon>Eukaryota</taxon>
        <taxon>Metazoa</taxon>
        <taxon>Ecdysozoa</taxon>
        <taxon>Nematoda</taxon>
        <taxon>Chromadorea</taxon>
        <taxon>Rhabditida</taxon>
        <taxon>Rhabditina</taxon>
        <taxon>Rhabditomorpha</taxon>
        <taxon>Strongyloidea</taxon>
        <taxon>Metastrongylidae</taxon>
        <taxon>Parelaphostrongylus</taxon>
    </lineage>
</organism>
<accession>A0AAD5RCM6</accession>
<evidence type="ECO:0000313" key="3">
    <source>
        <dbReference type="Proteomes" id="UP001196413"/>
    </source>
</evidence>